<feature type="region of interest" description="Disordered" evidence="1">
    <location>
        <begin position="1"/>
        <end position="31"/>
    </location>
</feature>
<name>A0A835YQ31_9STRA</name>
<keyword evidence="3" id="KW-1185">Reference proteome</keyword>
<evidence type="ECO:0000313" key="2">
    <source>
        <dbReference type="EMBL" id="KAG5179506.1"/>
    </source>
</evidence>
<protein>
    <submittedName>
        <fullName evidence="2">Uncharacterized protein</fullName>
    </submittedName>
</protein>
<sequence length="277" mass="29519">MGVDYTRSNDLPVPDLSSVYDPHQQARNRKTAQATTISLAGGGKQEPWSSSSVLLAPEGDLDQYRGRLSRSALSKLRSNNLKLGANRRASSEGSVACDLNESASMFPPPDTEVAAAIRRDNRAAYLKHKAASYGTASDAMSVRAPVASVLDSASQDGSTCDGSVVSGCYTLSSALPDWSSQLGQIKRAPLHAARSNNIRLGDARLKCTSSLQQDSLDAIVQAALKEGYTGGARRLPQAGQTTTRKTSLCLGTDTSDWTTTTQSFMLDWYSPATYECA</sequence>
<comment type="caution">
    <text evidence="2">The sequence shown here is derived from an EMBL/GenBank/DDBJ whole genome shotgun (WGS) entry which is preliminary data.</text>
</comment>
<reference evidence="2" key="1">
    <citation type="submission" date="2021-02" db="EMBL/GenBank/DDBJ databases">
        <title>First Annotated Genome of the Yellow-green Alga Tribonema minus.</title>
        <authorList>
            <person name="Mahan K.M."/>
        </authorList>
    </citation>
    <scope>NUCLEOTIDE SEQUENCE</scope>
    <source>
        <strain evidence="2">UTEX B ZZ1240</strain>
    </source>
</reference>
<evidence type="ECO:0000313" key="3">
    <source>
        <dbReference type="Proteomes" id="UP000664859"/>
    </source>
</evidence>
<accession>A0A835YQ31</accession>
<dbReference type="EMBL" id="JAFCMP010000457">
    <property type="protein sequence ID" value="KAG5179506.1"/>
    <property type="molecule type" value="Genomic_DNA"/>
</dbReference>
<dbReference type="Proteomes" id="UP000664859">
    <property type="component" value="Unassembled WGS sequence"/>
</dbReference>
<gene>
    <name evidence="2" type="ORF">JKP88DRAFT_247326</name>
</gene>
<evidence type="ECO:0000256" key="1">
    <source>
        <dbReference type="SAM" id="MobiDB-lite"/>
    </source>
</evidence>
<dbReference type="AlphaFoldDB" id="A0A835YQ31"/>
<organism evidence="2 3">
    <name type="scientific">Tribonema minus</name>
    <dbReference type="NCBI Taxonomy" id="303371"/>
    <lineage>
        <taxon>Eukaryota</taxon>
        <taxon>Sar</taxon>
        <taxon>Stramenopiles</taxon>
        <taxon>Ochrophyta</taxon>
        <taxon>PX clade</taxon>
        <taxon>Xanthophyceae</taxon>
        <taxon>Tribonematales</taxon>
        <taxon>Tribonemataceae</taxon>
        <taxon>Tribonema</taxon>
    </lineage>
</organism>
<proteinExistence type="predicted"/>